<dbReference type="AlphaFoldDB" id="A0A914Z0S5"/>
<proteinExistence type="predicted"/>
<feature type="region of interest" description="Disordered" evidence="3">
    <location>
        <begin position="803"/>
        <end position="891"/>
    </location>
</feature>
<dbReference type="WBParaSite" id="PSU_v2.g5744.t1">
    <property type="protein sequence ID" value="PSU_v2.g5744.t1"/>
    <property type="gene ID" value="PSU_v2.g5744"/>
</dbReference>
<sequence length="1087" mass="119387">MQRLILSFNRFEAIPVQFGDLKNLIELDISNNGIVDIAPEIEFSPHLVIIDLSSNVLSAGTLPKSIVNLSNLTHLNISNNPIAELPEDIDNLQNLRSLDARQCDLRQLPASIVKLRQLHRLDVGENNLAELPADFDGLENLREFDAEENDLIILSSSILGCTKLESLVISENRLRELPADIGELKNLIELNAHSNEIEKIPSSIRLLTNLRILRLNNNMIEMIPQALGSLSALNELYLNGNQLQAIPSSIGNLKKLSFLNISSNHITALPTTIGSLENLGSLLIRSNKLQELPSEIGKLTKLRILDIVDNLLEDLPYTLLVIKDTLRALYLTADRPMKIGALKECRDKNNIIVLSHYMLPQKNYTIPSGENKSTVGGSRVYFSDDVPPMASEEEINISQEDKGLGNFERFDTPHPKQFGQKYQKALQAKRNSQDMTGMFENNQNNGGTSEVDENLVQMRPLRSVLKTRPQSTISASMETGETKTVIVRRQNGTIGWNIYGGIDCRIPFKGTDHGFFVSKLEVAGAAEQSGIVIGDKLLAVNGRPLKGLTHDQCVNIIQDAGDLIEFRIESESAEKLLQAESKISVVSEGPPTSFAPPIPTKRDNEEPEVSTDVISVPIKCEFNGDPGFTICGGTASMPISIKDIIPHGPADSTGLLRPGDRILSVNGTNVKMARPEQVHALLKAVNADLELYLVVERVHFKSTQNLVQSLLAPSRSMPSLFLPHLTSDESQSAFTPYHVKQKSHGHARKPSGDFPANYFVDLTHEPRSAFGPNRSKSIDHLVLAVQQNSESKANQSFDCTALVSPKHEKSQSPKPSQLRQPNVFAPKKVISPPTTPISTPEPLAASSPAPTLSNGIQVASTSRIPQPSKIPPPVAPKPKTSITAKPQKPETLAFNSKIKRFEELQQLPSASTSTSTKNGYIPPPKKPLLSSSDLQKLKESEQLRMNNNTPKLAEEEDIDDVTPLEEYEQKLNYAVTTPSMPAIVRTKNAEMRQKAAEAAANGGVSPAPSSSSSSELQRSDSAASTSSLRKLDPQEIEKQKRWREARMKSVEAASLQAEGFLNELRQISRLSNISEDRSIQPSPIPTT</sequence>
<dbReference type="SMART" id="SM00228">
    <property type="entry name" value="PDZ"/>
    <property type="match status" value="2"/>
</dbReference>
<evidence type="ECO:0000259" key="4">
    <source>
        <dbReference type="PROSITE" id="PS50106"/>
    </source>
</evidence>
<dbReference type="SUPFAM" id="SSF52058">
    <property type="entry name" value="L domain-like"/>
    <property type="match status" value="1"/>
</dbReference>
<dbReference type="SMART" id="SM00369">
    <property type="entry name" value="LRR_TYP"/>
    <property type="match status" value="11"/>
</dbReference>
<feature type="compositionally biased region" description="Polar residues" evidence="3">
    <location>
        <begin position="906"/>
        <end position="918"/>
    </location>
</feature>
<reference evidence="6" key="1">
    <citation type="submission" date="2022-11" db="UniProtKB">
        <authorList>
            <consortium name="WormBaseParasite"/>
        </authorList>
    </citation>
    <scope>IDENTIFICATION</scope>
</reference>
<dbReference type="SMART" id="SM00364">
    <property type="entry name" value="LRR_BAC"/>
    <property type="match status" value="10"/>
</dbReference>
<dbReference type="InterPro" id="IPR036034">
    <property type="entry name" value="PDZ_sf"/>
</dbReference>
<dbReference type="SMART" id="SM00365">
    <property type="entry name" value="LRR_SD22"/>
    <property type="match status" value="5"/>
</dbReference>
<feature type="domain" description="PDZ" evidence="4">
    <location>
        <begin position="615"/>
        <end position="697"/>
    </location>
</feature>
<dbReference type="Pfam" id="PF23598">
    <property type="entry name" value="LRR_14"/>
    <property type="match status" value="1"/>
</dbReference>
<keyword evidence="5" id="KW-1185">Reference proteome</keyword>
<dbReference type="InterPro" id="IPR001478">
    <property type="entry name" value="PDZ"/>
</dbReference>
<dbReference type="InterPro" id="IPR050614">
    <property type="entry name" value="Synaptic_Scaffolding_LAP-MAGUK"/>
</dbReference>
<accession>A0A914Z0S5</accession>
<feature type="domain" description="PDZ" evidence="4">
    <location>
        <begin position="483"/>
        <end position="572"/>
    </location>
</feature>
<dbReference type="Gene3D" id="3.80.10.10">
    <property type="entry name" value="Ribonuclease Inhibitor"/>
    <property type="match status" value="1"/>
</dbReference>
<dbReference type="PANTHER" id="PTHR23119">
    <property type="entry name" value="DISCS LARGE"/>
    <property type="match status" value="1"/>
</dbReference>
<evidence type="ECO:0000256" key="1">
    <source>
        <dbReference type="ARBA" id="ARBA00022614"/>
    </source>
</evidence>
<dbReference type="PANTHER" id="PTHR23119:SF44">
    <property type="entry name" value="PROTEIN LAP4"/>
    <property type="match status" value="1"/>
</dbReference>
<dbReference type="InterPro" id="IPR032675">
    <property type="entry name" value="LRR_dom_sf"/>
</dbReference>
<dbReference type="GO" id="GO:0030054">
    <property type="term" value="C:cell junction"/>
    <property type="evidence" value="ECO:0007669"/>
    <property type="project" value="TreeGrafter"/>
</dbReference>
<feature type="compositionally biased region" description="Basic and acidic residues" evidence="3">
    <location>
        <begin position="1029"/>
        <end position="1049"/>
    </location>
</feature>
<dbReference type="SUPFAM" id="SSF50156">
    <property type="entry name" value="PDZ domain-like"/>
    <property type="match status" value="2"/>
</dbReference>
<dbReference type="Pfam" id="PF00595">
    <property type="entry name" value="PDZ"/>
    <property type="match status" value="2"/>
</dbReference>
<dbReference type="PROSITE" id="PS51450">
    <property type="entry name" value="LRR"/>
    <property type="match status" value="3"/>
</dbReference>
<dbReference type="GO" id="GO:0016323">
    <property type="term" value="C:basolateral plasma membrane"/>
    <property type="evidence" value="ECO:0007669"/>
    <property type="project" value="TreeGrafter"/>
</dbReference>
<dbReference type="PROSITE" id="PS50106">
    <property type="entry name" value="PDZ"/>
    <property type="match status" value="2"/>
</dbReference>
<dbReference type="Proteomes" id="UP000887577">
    <property type="component" value="Unplaced"/>
</dbReference>
<feature type="region of interest" description="Disordered" evidence="3">
    <location>
        <begin position="903"/>
        <end position="961"/>
    </location>
</feature>
<name>A0A914Z0S5_9BILA</name>
<feature type="region of interest" description="Disordered" evidence="3">
    <location>
        <begin position="989"/>
        <end position="1049"/>
    </location>
</feature>
<feature type="region of interest" description="Disordered" evidence="3">
    <location>
        <begin position="587"/>
        <end position="609"/>
    </location>
</feature>
<feature type="compositionally biased region" description="Low complexity" evidence="3">
    <location>
        <begin position="830"/>
        <end position="840"/>
    </location>
</feature>
<dbReference type="Gene3D" id="2.30.42.10">
    <property type="match status" value="2"/>
</dbReference>
<evidence type="ECO:0000313" key="6">
    <source>
        <dbReference type="WBParaSite" id="PSU_v2.g5744.t1"/>
    </source>
</evidence>
<feature type="compositionally biased region" description="Low complexity" evidence="3">
    <location>
        <begin position="996"/>
        <end position="1024"/>
    </location>
</feature>
<dbReference type="Pfam" id="PF13855">
    <property type="entry name" value="LRR_8"/>
    <property type="match status" value="1"/>
</dbReference>
<dbReference type="GO" id="GO:0098609">
    <property type="term" value="P:cell-cell adhesion"/>
    <property type="evidence" value="ECO:0007669"/>
    <property type="project" value="TreeGrafter"/>
</dbReference>
<dbReference type="CDD" id="cd00136">
    <property type="entry name" value="PDZ_canonical"/>
    <property type="match status" value="1"/>
</dbReference>
<dbReference type="GO" id="GO:0045197">
    <property type="term" value="P:establishment or maintenance of epithelial cell apical/basal polarity"/>
    <property type="evidence" value="ECO:0007669"/>
    <property type="project" value="TreeGrafter"/>
</dbReference>
<dbReference type="GO" id="GO:0043113">
    <property type="term" value="P:receptor clustering"/>
    <property type="evidence" value="ECO:0007669"/>
    <property type="project" value="TreeGrafter"/>
</dbReference>
<organism evidence="5 6">
    <name type="scientific">Panagrolaimus superbus</name>
    <dbReference type="NCBI Taxonomy" id="310955"/>
    <lineage>
        <taxon>Eukaryota</taxon>
        <taxon>Metazoa</taxon>
        <taxon>Ecdysozoa</taxon>
        <taxon>Nematoda</taxon>
        <taxon>Chromadorea</taxon>
        <taxon>Rhabditida</taxon>
        <taxon>Tylenchina</taxon>
        <taxon>Panagrolaimomorpha</taxon>
        <taxon>Panagrolaimoidea</taxon>
        <taxon>Panagrolaimidae</taxon>
        <taxon>Panagrolaimus</taxon>
    </lineage>
</organism>
<dbReference type="GO" id="GO:0097120">
    <property type="term" value="P:receptor localization to synapse"/>
    <property type="evidence" value="ECO:0007669"/>
    <property type="project" value="TreeGrafter"/>
</dbReference>
<evidence type="ECO:0000256" key="3">
    <source>
        <dbReference type="SAM" id="MobiDB-lite"/>
    </source>
</evidence>
<keyword evidence="1" id="KW-0433">Leucine-rich repeat</keyword>
<keyword evidence="2" id="KW-0677">Repeat</keyword>
<feature type="compositionally biased region" description="Polar residues" evidence="3">
    <location>
        <begin position="848"/>
        <end position="861"/>
    </location>
</feature>
<dbReference type="InterPro" id="IPR055414">
    <property type="entry name" value="LRR_R13L4/SHOC2-like"/>
</dbReference>
<dbReference type="GO" id="GO:0019901">
    <property type="term" value="F:protein kinase binding"/>
    <property type="evidence" value="ECO:0007669"/>
    <property type="project" value="TreeGrafter"/>
</dbReference>
<dbReference type="InterPro" id="IPR001611">
    <property type="entry name" value="Leu-rich_rpt"/>
</dbReference>
<evidence type="ECO:0000256" key="2">
    <source>
        <dbReference type="ARBA" id="ARBA00022737"/>
    </source>
</evidence>
<dbReference type="InterPro" id="IPR003591">
    <property type="entry name" value="Leu-rich_rpt_typical-subtyp"/>
</dbReference>
<evidence type="ECO:0000313" key="5">
    <source>
        <dbReference type="Proteomes" id="UP000887577"/>
    </source>
</evidence>
<protein>
    <submittedName>
        <fullName evidence="6">PDZ domain-containing protein</fullName>
    </submittedName>
</protein>